<evidence type="ECO:0000256" key="1">
    <source>
        <dbReference type="SAM" id="MobiDB-lite"/>
    </source>
</evidence>
<keyword evidence="3" id="KW-1185">Reference proteome</keyword>
<name>A0A0C3AZD9_SERVB</name>
<reference evidence="3" key="2">
    <citation type="submission" date="2015-01" db="EMBL/GenBank/DDBJ databases">
        <title>Evolutionary Origins and Diversification of the Mycorrhizal Mutualists.</title>
        <authorList>
            <consortium name="DOE Joint Genome Institute"/>
            <consortium name="Mycorrhizal Genomics Consortium"/>
            <person name="Kohler A."/>
            <person name="Kuo A."/>
            <person name="Nagy L.G."/>
            <person name="Floudas D."/>
            <person name="Copeland A."/>
            <person name="Barry K.W."/>
            <person name="Cichocki N."/>
            <person name="Veneault-Fourrey C."/>
            <person name="LaButti K."/>
            <person name="Lindquist E.A."/>
            <person name="Lipzen A."/>
            <person name="Lundell T."/>
            <person name="Morin E."/>
            <person name="Murat C."/>
            <person name="Riley R."/>
            <person name="Ohm R."/>
            <person name="Sun H."/>
            <person name="Tunlid A."/>
            <person name="Henrissat B."/>
            <person name="Grigoriev I.V."/>
            <person name="Hibbett D.S."/>
            <person name="Martin F."/>
        </authorList>
    </citation>
    <scope>NUCLEOTIDE SEQUENCE [LARGE SCALE GENOMIC DNA]</scope>
    <source>
        <strain evidence="3">MAFF 305830</strain>
    </source>
</reference>
<evidence type="ECO:0000313" key="3">
    <source>
        <dbReference type="Proteomes" id="UP000054097"/>
    </source>
</evidence>
<gene>
    <name evidence="2" type="ORF">M408DRAFT_98346</name>
</gene>
<feature type="region of interest" description="Disordered" evidence="1">
    <location>
        <begin position="38"/>
        <end position="69"/>
    </location>
</feature>
<dbReference type="AlphaFoldDB" id="A0A0C3AZD9"/>
<accession>A0A0C3AZD9</accession>
<proteinExistence type="predicted"/>
<feature type="compositionally biased region" description="Polar residues" evidence="1">
    <location>
        <begin position="38"/>
        <end position="54"/>
    </location>
</feature>
<dbReference type="Proteomes" id="UP000054097">
    <property type="component" value="Unassembled WGS sequence"/>
</dbReference>
<dbReference type="EMBL" id="KN824286">
    <property type="protein sequence ID" value="KIM29895.1"/>
    <property type="molecule type" value="Genomic_DNA"/>
</dbReference>
<organism evidence="2 3">
    <name type="scientific">Serendipita vermifera MAFF 305830</name>
    <dbReference type="NCBI Taxonomy" id="933852"/>
    <lineage>
        <taxon>Eukaryota</taxon>
        <taxon>Fungi</taxon>
        <taxon>Dikarya</taxon>
        <taxon>Basidiomycota</taxon>
        <taxon>Agaricomycotina</taxon>
        <taxon>Agaricomycetes</taxon>
        <taxon>Sebacinales</taxon>
        <taxon>Serendipitaceae</taxon>
        <taxon>Serendipita</taxon>
    </lineage>
</organism>
<protein>
    <submittedName>
        <fullName evidence="2">Uncharacterized protein</fullName>
    </submittedName>
</protein>
<sequence>MLRNLSHQNLGPGIRGEICVSQSSPQPLCRLLVNDSTTRPRVSPLSSNSTSTLQPPAHSHVDTEPLSNANSSLMFSHSFEQGRHQESPSPQASHDNMDLEAEVVHPKHDSPSTMPSGAFQVHDESNEPLFIAELQQDSSVSVVLGNKDNEEGTESFADGLQLLNSHLFQQAAPMPWTASLLSLNSDGFTNDISKRTNQRVRDKTSHAAEAMTKLNRLNLETRCLTLPEWTKIRSQITIADENEESVLFINGFHGVAPMRTPPRQSLLSPSIPDKAVGNLVTSLPAPKFDLAHECLFHYIKIHLLGLLGNTYFRLRTWKLLNVHNEKTQCTESLFIIENSTSNSLPNRMAAHVFFKSFKRFVSKGIYNSEIIGDLCSSSNVVLEAFHDELARYLHLYNASSKDPLCSTLLKKDRRDARRIASTIFRNGNRSVMYPKAVWFVCWGVVVPKSAAVKRAMMIKDATHFHMQEKREHDVGTKVGVREASLTCCKA</sequence>
<reference evidence="2 3" key="1">
    <citation type="submission" date="2014-04" db="EMBL/GenBank/DDBJ databases">
        <authorList>
            <consortium name="DOE Joint Genome Institute"/>
            <person name="Kuo A."/>
            <person name="Zuccaro A."/>
            <person name="Kohler A."/>
            <person name="Nagy L.G."/>
            <person name="Floudas D."/>
            <person name="Copeland A."/>
            <person name="Barry K.W."/>
            <person name="Cichocki N."/>
            <person name="Veneault-Fourrey C."/>
            <person name="LaButti K."/>
            <person name="Lindquist E.A."/>
            <person name="Lipzen A."/>
            <person name="Lundell T."/>
            <person name="Morin E."/>
            <person name="Murat C."/>
            <person name="Sun H."/>
            <person name="Tunlid A."/>
            <person name="Henrissat B."/>
            <person name="Grigoriev I.V."/>
            <person name="Hibbett D.S."/>
            <person name="Martin F."/>
            <person name="Nordberg H.P."/>
            <person name="Cantor M.N."/>
            <person name="Hua S.X."/>
        </authorList>
    </citation>
    <scope>NUCLEOTIDE SEQUENCE [LARGE SCALE GENOMIC DNA]</scope>
    <source>
        <strain evidence="2 3">MAFF 305830</strain>
    </source>
</reference>
<dbReference type="HOGENOM" id="CLU_556875_0_0_1"/>
<evidence type="ECO:0000313" key="2">
    <source>
        <dbReference type="EMBL" id="KIM29895.1"/>
    </source>
</evidence>